<evidence type="ECO:0000256" key="1">
    <source>
        <dbReference type="ARBA" id="ARBA00009409"/>
    </source>
</evidence>
<evidence type="ECO:0000256" key="5">
    <source>
        <dbReference type="ARBA" id="ARBA00022771"/>
    </source>
</evidence>
<keyword evidence="5 14" id="KW-0863">Zinc-finger</keyword>
<reference evidence="18" key="2">
    <citation type="submission" date="2020-09" db="EMBL/GenBank/DDBJ databases">
        <authorList>
            <person name="Sun Q."/>
            <person name="Zhou Y."/>
        </authorList>
    </citation>
    <scope>NUCLEOTIDE SEQUENCE</scope>
    <source>
        <strain evidence="18">CGMCC 4.7308</strain>
    </source>
</reference>
<organism evidence="18 19">
    <name type="scientific">Nakamurella endophytica</name>
    <dbReference type="NCBI Taxonomy" id="1748367"/>
    <lineage>
        <taxon>Bacteria</taxon>
        <taxon>Bacillati</taxon>
        <taxon>Actinomycetota</taxon>
        <taxon>Actinomycetes</taxon>
        <taxon>Nakamurellales</taxon>
        <taxon>Nakamurellaceae</taxon>
        <taxon>Nakamurella</taxon>
    </lineage>
</organism>
<dbReference type="SMART" id="SM00898">
    <property type="entry name" value="Fapy_DNA_glyco"/>
    <property type="match status" value="1"/>
</dbReference>
<keyword evidence="3" id="KW-0479">Metal-binding</keyword>
<evidence type="ECO:0000256" key="10">
    <source>
        <dbReference type="ARBA" id="ARBA00023239"/>
    </source>
</evidence>
<evidence type="ECO:0000256" key="6">
    <source>
        <dbReference type="ARBA" id="ARBA00022801"/>
    </source>
</evidence>
<comment type="catalytic activity">
    <reaction evidence="13">
        <text>2'-deoxyribonucleotide-(2'-deoxyribose 5'-phosphate)-2'-deoxyribonucleotide-DNA = a 3'-end 2'-deoxyribonucleotide-(2,3-dehydro-2,3-deoxyribose 5'-phosphate)-DNA + a 5'-end 5'-phospho-2'-deoxyribonucleoside-DNA + H(+)</text>
        <dbReference type="Rhea" id="RHEA:66592"/>
        <dbReference type="Rhea" id="RHEA-COMP:13180"/>
        <dbReference type="Rhea" id="RHEA-COMP:16897"/>
        <dbReference type="Rhea" id="RHEA-COMP:17067"/>
        <dbReference type="ChEBI" id="CHEBI:15378"/>
        <dbReference type="ChEBI" id="CHEBI:136412"/>
        <dbReference type="ChEBI" id="CHEBI:157695"/>
        <dbReference type="ChEBI" id="CHEBI:167181"/>
        <dbReference type="EC" id="4.2.99.18"/>
    </reaction>
</comment>
<protein>
    <recommendedName>
        <fullName evidence="2">DNA-(apurinic or apyrimidinic site) lyase</fullName>
        <ecNumber evidence="2">4.2.99.18</ecNumber>
    </recommendedName>
</protein>
<dbReference type="EMBL" id="BMNA01000004">
    <property type="protein sequence ID" value="GGM04687.1"/>
    <property type="molecule type" value="Genomic_DNA"/>
</dbReference>
<evidence type="ECO:0000313" key="19">
    <source>
        <dbReference type="Proteomes" id="UP000655208"/>
    </source>
</evidence>
<proteinExistence type="inferred from homology"/>
<dbReference type="PROSITE" id="PS01242">
    <property type="entry name" value="ZF_FPG_1"/>
    <property type="match status" value="1"/>
</dbReference>
<dbReference type="AlphaFoldDB" id="A0A917T194"/>
<dbReference type="GO" id="GO:0008270">
    <property type="term" value="F:zinc ion binding"/>
    <property type="evidence" value="ECO:0007669"/>
    <property type="project" value="UniProtKB-KW"/>
</dbReference>
<keyword evidence="4" id="KW-0227">DNA damage</keyword>
<evidence type="ECO:0000256" key="11">
    <source>
        <dbReference type="ARBA" id="ARBA00023268"/>
    </source>
</evidence>
<evidence type="ECO:0000313" key="18">
    <source>
        <dbReference type="EMBL" id="GGM04687.1"/>
    </source>
</evidence>
<keyword evidence="11" id="KW-0511">Multifunctional enzyme</keyword>
<dbReference type="PANTHER" id="PTHR42697">
    <property type="entry name" value="ENDONUCLEASE 8"/>
    <property type="match status" value="1"/>
</dbReference>
<dbReference type="InterPro" id="IPR044090">
    <property type="entry name" value="Nei2_N"/>
</dbReference>
<evidence type="ECO:0000256" key="4">
    <source>
        <dbReference type="ARBA" id="ARBA00022763"/>
    </source>
</evidence>
<keyword evidence="18" id="KW-0540">Nuclease</keyword>
<gene>
    <name evidence="18" type="primary">nei</name>
    <name evidence="18" type="ORF">GCM10011594_26180</name>
</gene>
<feature type="region of interest" description="Disordered" evidence="15">
    <location>
        <begin position="294"/>
        <end position="322"/>
    </location>
</feature>
<comment type="similarity">
    <text evidence="1">Belongs to the FPG family.</text>
</comment>
<dbReference type="InterPro" id="IPR015886">
    <property type="entry name" value="H2TH_FPG"/>
</dbReference>
<dbReference type="Proteomes" id="UP000655208">
    <property type="component" value="Unassembled WGS sequence"/>
</dbReference>
<dbReference type="InterPro" id="IPR035937">
    <property type="entry name" value="FPG_N"/>
</dbReference>
<dbReference type="InterPro" id="IPR012319">
    <property type="entry name" value="FPG_cat"/>
</dbReference>
<evidence type="ECO:0000256" key="8">
    <source>
        <dbReference type="ARBA" id="ARBA00023125"/>
    </source>
</evidence>
<keyword evidence="9" id="KW-0234">DNA repair</keyword>
<dbReference type="GO" id="GO:0003684">
    <property type="term" value="F:damaged DNA binding"/>
    <property type="evidence" value="ECO:0007669"/>
    <property type="project" value="InterPro"/>
</dbReference>
<feature type="domain" description="FPG-type" evidence="16">
    <location>
        <begin position="251"/>
        <end position="289"/>
    </location>
</feature>
<dbReference type="InterPro" id="IPR000214">
    <property type="entry name" value="Znf_DNA_glyclase/AP_lyase"/>
</dbReference>
<dbReference type="SUPFAM" id="SSF81624">
    <property type="entry name" value="N-terminal domain of MutM-like DNA repair proteins"/>
    <property type="match status" value="1"/>
</dbReference>
<evidence type="ECO:0000259" key="17">
    <source>
        <dbReference type="PROSITE" id="PS51068"/>
    </source>
</evidence>
<dbReference type="PROSITE" id="PS51066">
    <property type="entry name" value="ZF_FPG_2"/>
    <property type="match status" value="1"/>
</dbReference>
<dbReference type="SUPFAM" id="SSF57716">
    <property type="entry name" value="Glucocorticoid receptor-like (DNA-binding domain)"/>
    <property type="match status" value="1"/>
</dbReference>
<accession>A0A917T194</accession>
<evidence type="ECO:0000256" key="9">
    <source>
        <dbReference type="ARBA" id="ARBA00023204"/>
    </source>
</evidence>
<dbReference type="PROSITE" id="PS51068">
    <property type="entry name" value="FPG_CAT"/>
    <property type="match status" value="1"/>
</dbReference>
<keyword evidence="8" id="KW-0238">DNA-binding</keyword>
<keyword evidence="7" id="KW-0862">Zinc</keyword>
<evidence type="ECO:0000256" key="3">
    <source>
        <dbReference type="ARBA" id="ARBA00022723"/>
    </source>
</evidence>
<dbReference type="Gene3D" id="3.20.190.10">
    <property type="entry name" value="MutM-like, N-terminal"/>
    <property type="match status" value="1"/>
</dbReference>
<name>A0A917T194_9ACTN</name>
<evidence type="ECO:0000256" key="7">
    <source>
        <dbReference type="ARBA" id="ARBA00022833"/>
    </source>
</evidence>
<dbReference type="GO" id="GO:0006284">
    <property type="term" value="P:base-excision repair"/>
    <property type="evidence" value="ECO:0007669"/>
    <property type="project" value="InterPro"/>
</dbReference>
<keyword evidence="12" id="KW-0326">Glycosidase</keyword>
<keyword evidence="18" id="KW-0255">Endonuclease</keyword>
<keyword evidence="19" id="KW-1185">Reference proteome</keyword>
<dbReference type="GO" id="GO:0140078">
    <property type="term" value="F:class I DNA-(apurinic or apyrimidinic site) endonuclease activity"/>
    <property type="evidence" value="ECO:0007669"/>
    <property type="project" value="UniProtKB-EC"/>
</dbReference>
<evidence type="ECO:0000256" key="2">
    <source>
        <dbReference type="ARBA" id="ARBA00012720"/>
    </source>
</evidence>
<evidence type="ECO:0000256" key="12">
    <source>
        <dbReference type="ARBA" id="ARBA00023295"/>
    </source>
</evidence>
<evidence type="ECO:0000259" key="16">
    <source>
        <dbReference type="PROSITE" id="PS51066"/>
    </source>
</evidence>
<comment type="caution">
    <text evidence="18">The sequence shown here is derived from an EMBL/GenBank/DDBJ whole genome shotgun (WGS) entry which is preliminary data.</text>
</comment>
<feature type="domain" description="Formamidopyrimidine-DNA glycosylase catalytic" evidence="17">
    <location>
        <begin position="5"/>
        <end position="108"/>
    </location>
</feature>
<reference evidence="18" key="1">
    <citation type="journal article" date="2014" name="Int. J. Syst. Evol. Microbiol.">
        <title>Complete genome sequence of Corynebacterium casei LMG S-19264T (=DSM 44701T), isolated from a smear-ripened cheese.</title>
        <authorList>
            <consortium name="US DOE Joint Genome Institute (JGI-PGF)"/>
            <person name="Walter F."/>
            <person name="Albersmeier A."/>
            <person name="Kalinowski J."/>
            <person name="Ruckert C."/>
        </authorList>
    </citation>
    <scope>NUCLEOTIDE SEQUENCE</scope>
    <source>
        <strain evidence="18">CGMCC 4.7308</strain>
    </source>
</reference>
<dbReference type="InterPro" id="IPR010979">
    <property type="entry name" value="Ribosomal_uS13-like_H2TH"/>
</dbReference>
<keyword evidence="10" id="KW-0456">Lyase</keyword>
<evidence type="ECO:0000256" key="15">
    <source>
        <dbReference type="SAM" id="MobiDB-lite"/>
    </source>
</evidence>
<dbReference type="Pfam" id="PF06831">
    <property type="entry name" value="H2TH"/>
    <property type="match status" value="1"/>
</dbReference>
<dbReference type="Gene3D" id="1.10.8.50">
    <property type="match status" value="1"/>
</dbReference>
<dbReference type="PANTHER" id="PTHR42697:SF1">
    <property type="entry name" value="ENDONUCLEASE 8"/>
    <property type="match status" value="1"/>
</dbReference>
<keyword evidence="6" id="KW-0378">Hydrolase</keyword>
<evidence type="ECO:0000256" key="14">
    <source>
        <dbReference type="PROSITE-ProRule" id="PRU00391"/>
    </source>
</evidence>
<dbReference type="EC" id="4.2.99.18" evidence="2"/>
<dbReference type="InterPro" id="IPR015887">
    <property type="entry name" value="DNA_glyclase_Znf_dom_DNA_BS"/>
</dbReference>
<dbReference type="CDD" id="cd08971">
    <property type="entry name" value="AcNei2_N"/>
    <property type="match status" value="1"/>
</dbReference>
<dbReference type="SMART" id="SM01232">
    <property type="entry name" value="H2TH"/>
    <property type="match status" value="1"/>
</dbReference>
<dbReference type="GO" id="GO:0000703">
    <property type="term" value="F:oxidized pyrimidine nucleobase lesion DNA N-glycosylase activity"/>
    <property type="evidence" value="ECO:0007669"/>
    <property type="project" value="TreeGrafter"/>
</dbReference>
<evidence type="ECO:0000256" key="13">
    <source>
        <dbReference type="ARBA" id="ARBA00044632"/>
    </source>
</evidence>
<dbReference type="SUPFAM" id="SSF46946">
    <property type="entry name" value="S13-like H2TH domain"/>
    <property type="match status" value="1"/>
</dbReference>
<sequence length="322" mass="34561">MVPVPEGDTVLRTARRMDQALSGRELLRTDLRWPSLGGVDLAGRPVLETVSYGKHILTRLGAAPRGAARVPTAPDGPLTLRSHLRMDGRWQIVDRGFWPRGGGARVRAVLAGPDWTAVGYWLGLLDLVPTADEPLLIGHLGPDIMADAWQSGDPGDPGDPLPGSAAEGVRRVRQWPDRTIGAALLDQTGVAGIGTMYMAETLFLERISPWTPVREVDVPAVLQRARTLLLHGARSAIPTTTGSTVKGREVWVHARSGKPCHRCGTTVRVAMVGQPPKERTAFFCPVCQPGPAPAGAERVPAPLGSNPAFGNNRNPAGYRPRR</sequence>